<keyword evidence="1" id="KW-0472">Membrane</keyword>
<sequence length="58" mass="6562">MNLFMIVVILASAGAVFYVWKTAKTPRAQLYRRVLAFFCLILLATVVHHTVIYFSTVG</sequence>
<dbReference type="Proteomes" id="UP000249005">
    <property type="component" value="Chromosome 1"/>
</dbReference>
<organism evidence="2 3">
    <name type="scientific">Leminorella richardii</name>
    <dbReference type="NCBI Taxonomy" id="158841"/>
    <lineage>
        <taxon>Bacteria</taxon>
        <taxon>Pseudomonadati</taxon>
        <taxon>Pseudomonadota</taxon>
        <taxon>Gammaproteobacteria</taxon>
        <taxon>Enterobacterales</taxon>
        <taxon>Budviciaceae</taxon>
        <taxon>Leminorella</taxon>
    </lineage>
</organism>
<keyword evidence="1" id="KW-0812">Transmembrane</keyword>
<dbReference type="AlphaFoldDB" id="A0A2X4X910"/>
<protein>
    <submittedName>
        <fullName evidence="2">Uncharacterized protein</fullName>
    </submittedName>
</protein>
<keyword evidence="3" id="KW-1185">Reference proteome</keyword>
<accession>A0A2X4X910</accession>
<evidence type="ECO:0000256" key="1">
    <source>
        <dbReference type="SAM" id="Phobius"/>
    </source>
</evidence>
<feature type="transmembrane region" description="Helical" evidence="1">
    <location>
        <begin position="35"/>
        <end position="55"/>
    </location>
</feature>
<proteinExistence type="predicted"/>
<name>A0A2X4X910_9GAMM</name>
<feature type="transmembrane region" description="Helical" evidence="1">
    <location>
        <begin position="6"/>
        <end position="23"/>
    </location>
</feature>
<reference evidence="2 3" key="1">
    <citation type="submission" date="2018-06" db="EMBL/GenBank/DDBJ databases">
        <authorList>
            <consortium name="Pathogen Informatics"/>
            <person name="Doyle S."/>
        </authorList>
    </citation>
    <scope>NUCLEOTIDE SEQUENCE [LARGE SCALE GENOMIC DNA]</scope>
    <source>
        <strain evidence="2 3">NCTC12151</strain>
    </source>
</reference>
<dbReference type="EMBL" id="LS483470">
    <property type="protein sequence ID" value="SQI36185.1"/>
    <property type="molecule type" value="Genomic_DNA"/>
</dbReference>
<keyword evidence="1" id="KW-1133">Transmembrane helix</keyword>
<evidence type="ECO:0000313" key="3">
    <source>
        <dbReference type="Proteomes" id="UP000249005"/>
    </source>
</evidence>
<evidence type="ECO:0000313" key="2">
    <source>
        <dbReference type="EMBL" id="SQI36185.1"/>
    </source>
</evidence>
<dbReference type="KEGG" id="lri:NCTC12151_00643"/>
<gene>
    <name evidence="2" type="ORF">NCTC12151_00643</name>
</gene>